<evidence type="ECO:0000313" key="2">
    <source>
        <dbReference type="EMBL" id="MBB3706587.1"/>
    </source>
</evidence>
<organism evidence="1 3">
    <name type="scientific">Aminobacter aminovorans</name>
    <name type="common">Chelatobacter heintzii</name>
    <dbReference type="NCBI Taxonomy" id="83263"/>
    <lineage>
        <taxon>Bacteria</taxon>
        <taxon>Pseudomonadati</taxon>
        <taxon>Pseudomonadota</taxon>
        <taxon>Alphaproteobacteria</taxon>
        <taxon>Hyphomicrobiales</taxon>
        <taxon>Phyllobacteriaceae</taxon>
        <taxon>Aminobacter</taxon>
    </lineage>
</organism>
<dbReference type="EMBL" id="CP015005">
    <property type="protein sequence ID" value="AMS42172.1"/>
    <property type="molecule type" value="Genomic_DNA"/>
</dbReference>
<keyword evidence="4" id="KW-1185">Reference proteome</keyword>
<dbReference type="KEGG" id="aak:AA2016_3250"/>
<evidence type="ECO:0000313" key="3">
    <source>
        <dbReference type="Proteomes" id="UP000075755"/>
    </source>
</evidence>
<reference evidence="1 3" key="1">
    <citation type="submission" date="2016-03" db="EMBL/GenBank/DDBJ databases">
        <title>Complete genome of Aminobacter aminovorans KCTC 2477.</title>
        <authorList>
            <person name="Kim K.M."/>
        </authorList>
    </citation>
    <scope>NUCLEOTIDE SEQUENCE [LARGE SCALE GENOMIC DNA]</scope>
    <source>
        <strain evidence="1 3">KCTC 2477</strain>
    </source>
</reference>
<dbReference type="Proteomes" id="UP000577697">
    <property type="component" value="Unassembled WGS sequence"/>
</dbReference>
<proteinExistence type="predicted"/>
<sequence>MKYREVQERLRAVGVAISKRGGVIRVNYFGGFEGSAKYTTDLQEALALGLAMARPEHLPKIWLSVRPTD</sequence>
<dbReference type="AlphaFoldDB" id="A0AAC8YPM4"/>
<protein>
    <submittedName>
        <fullName evidence="1">Uncharacterized protein</fullName>
    </submittedName>
</protein>
<evidence type="ECO:0000313" key="4">
    <source>
        <dbReference type="Proteomes" id="UP000577697"/>
    </source>
</evidence>
<dbReference type="EMBL" id="JACICB010000010">
    <property type="protein sequence ID" value="MBB3706587.1"/>
    <property type="molecule type" value="Genomic_DNA"/>
</dbReference>
<evidence type="ECO:0000313" key="1">
    <source>
        <dbReference type="EMBL" id="AMS42172.1"/>
    </source>
</evidence>
<dbReference type="RefSeq" id="WP_067961463.1">
    <property type="nucleotide sequence ID" value="NZ_CP015005.1"/>
</dbReference>
<name>A0AAC8YPM4_AMIAI</name>
<accession>A0AAC8YPM4</accession>
<gene>
    <name evidence="1" type="ORF">AA2016_3250</name>
    <name evidence="2" type="ORF">FHS67_002913</name>
</gene>
<reference evidence="2 4" key="2">
    <citation type="submission" date="2020-08" db="EMBL/GenBank/DDBJ databases">
        <title>Genomic Encyclopedia of Type Strains, Phase IV (KMG-IV): sequencing the most valuable type-strain genomes for metagenomic binning, comparative biology and taxonomic classification.</title>
        <authorList>
            <person name="Goeker M."/>
        </authorList>
    </citation>
    <scope>NUCLEOTIDE SEQUENCE [LARGE SCALE GENOMIC DNA]</scope>
    <source>
        <strain evidence="2 4">DSM 10368</strain>
    </source>
</reference>
<dbReference type="Proteomes" id="UP000075755">
    <property type="component" value="Chromosome"/>
</dbReference>